<reference evidence="1 2" key="1">
    <citation type="submission" date="2015-05" db="EMBL/GenBank/DDBJ databases">
        <title>Critical biogeochemical functions in the subsurface are associated with bacteria from new phyla and little studied lineages.</title>
        <authorList>
            <person name="Hug L.A."/>
            <person name="Thomas B.C."/>
            <person name="Sharon I."/>
            <person name="Brown C.T."/>
            <person name="Sharma R."/>
            <person name="Hettich R.L."/>
            <person name="Wilkins M.J."/>
            <person name="Williams K.H."/>
            <person name="Singh A."/>
            <person name="Banfield J.F."/>
        </authorList>
    </citation>
    <scope>NUCLEOTIDE SEQUENCE [LARGE SCALE GENOMIC DNA]</scope>
    <source>
        <strain evidence="1">CSP1-7</strain>
    </source>
</reference>
<comment type="caution">
    <text evidence="1">The sequence shown here is derived from an EMBL/GenBank/DDBJ whole genome shotgun (WGS) entry which is preliminary data.</text>
</comment>
<dbReference type="EMBL" id="LDXK01000001">
    <property type="protein sequence ID" value="KRT67838.1"/>
    <property type="molecule type" value="Genomic_DNA"/>
</dbReference>
<name>A0A0T5ZYU1_UNCKA</name>
<evidence type="ECO:0000313" key="2">
    <source>
        <dbReference type="Proteomes" id="UP000051297"/>
    </source>
</evidence>
<organism evidence="1 2">
    <name type="scientific">candidate division WWE3 bacterium CSP1-7</name>
    <dbReference type="NCBI Taxonomy" id="1576480"/>
    <lineage>
        <taxon>Bacteria</taxon>
        <taxon>Katanobacteria</taxon>
    </lineage>
</organism>
<evidence type="ECO:0000313" key="1">
    <source>
        <dbReference type="EMBL" id="KRT67838.1"/>
    </source>
</evidence>
<protein>
    <submittedName>
        <fullName evidence="1">Uncharacterized protein</fullName>
    </submittedName>
</protein>
<dbReference type="STRING" id="1576480.XU08_C0001G0250"/>
<dbReference type="AlphaFoldDB" id="A0A0T5ZYU1"/>
<sequence>MPKIKLELDRSESYALLVATECLRQLFCEEDGGIPLIASVRTATANLDYTEMDVTFTSFDDVRYLRVLVHAGDIWPKGGSVFLKANEPNLNDLRFDFRLEGNPANPRVHLVRLTRGG</sequence>
<dbReference type="Proteomes" id="UP000051297">
    <property type="component" value="Unassembled WGS sequence"/>
</dbReference>
<accession>A0A0T5ZYU1</accession>
<proteinExistence type="predicted"/>
<gene>
    <name evidence="1" type="ORF">XU08_C0001G0250</name>
</gene>